<accession>A0A5P1E2L9</accession>
<dbReference type="Proteomes" id="UP000243459">
    <property type="component" value="Chromosome 10"/>
</dbReference>
<dbReference type="Gramene" id="ONK56758">
    <property type="protein sequence ID" value="ONK56758"/>
    <property type="gene ID" value="A4U43_C10F12580"/>
</dbReference>
<organism evidence="1 2">
    <name type="scientific">Asparagus officinalis</name>
    <name type="common">Garden asparagus</name>
    <dbReference type="NCBI Taxonomy" id="4686"/>
    <lineage>
        <taxon>Eukaryota</taxon>
        <taxon>Viridiplantae</taxon>
        <taxon>Streptophyta</taxon>
        <taxon>Embryophyta</taxon>
        <taxon>Tracheophyta</taxon>
        <taxon>Spermatophyta</taxon>
        <taxon>Magnoliopsida</taxon>
        <taxon>Liliopsida</taxon>
        <taxon>Asparagales</taxon>
        <taxon>Asparagaceae</taxon>
        <taxon>Asparagoideae</taxon>
        <taxon>Asparagus</taxon>
    </lineage>
</organism>
<dbReference type="AlphaFoldDB" id="A0A5P1E2L9"/>
<protein>
    <submittedName>
        <fullName evidence="1">Uncharacterized protein</fullName>
    </submittedName>
</protein>
<gene>
    <name evidence="1" type="ORF">A4U43_C10F12580</name>
</gene>
<dbReference type="EMBL" id="CM007390">
    <property type="protein sequence ID" value="ONK56758.1"/>
    <property type="molecule type" value="Genomic_DNA"/>
</dbReference>
<evidence type="ECO:0000313" key="2">
    <source>
        <dbReference type="Proteomes" id="UP000243459"/>
    </source>
</evidence>
<evidence type="ECO:0000313" key="1">
    <source>
        <dbReference type="EMBL" id="ONK56758.1"/>
    </source>
</evidence>
<proteinExistence type="predicted"/>
<sequence length="86" mass="9857">MYLWVWEPLPWNPKDIITTGSTKKTEYVFNYPVMNDTGFPASESGRKVYRGSFIAITEKDILKAMDTLVEPSKDEALALDARKRLT</sequence>
<name>A0A5P1E2L9_ASPOF</name>
<reference evidence="2" key="1">
    <citation type="journal article" date="2017" name="Nat. Commun.">
        <title>The asparagus genome sheds light on the origin and evolution of a young Y chromosome.</title>
        <authorList>
            <person name="Harkess A."/>
            <person name="Zhou J."/>
            <person name="Xu C."/>
            <person name="Bowers J.E."/>
            <person name="Van der Hulst R."/>
            <person name="Ayyampalayam S."/>
            <person name="Mercati F."/>
            <person name="Riccardi P."/>
            <person name="McKain M.R."/>
            <person name="Kakrana A."/>
            <person name="Tang H."/>
            <person name="Ray J."/>
            <person name="Groenendijk J."/>
            <person name="Arikit S."/>
            <person name="Mathioni S.M."/>
            <person name="Nakano M."/>
            <person name="Shan H."/>
            <person name="Telgmann-Rauber A."/>
            <person name="Kanno A."/>
            <person name="Yue Z."/>
            <person name="Chen H."/>
            <person name="Li W."/>
            <person name="Chen Y."/>
            <person name="Xu X."/>
            <person name="Zhang Y."/>
            <person name="Luo S."/>
            <person name="Chen H."/>
            <person name="Gao J."/>
            <person name="Mao Z."/>
            <person name="Pires J.C."/>
            <person name="Luo M."/>
            <person name="Kudrna D."/>
            <person name="Wing R.A."/>
            <person name="Meyers B.C."/>
            <person name="Yi K."/>
            <person name="Kong H."/>
            <person name="Lavrijsen P."/>
            <person name="Sunseri F."/>
            <person name="Falavigna A."/>
            <person name="Ye Y."/>
            <person name="Leebens-Mack J.H."/>
            <person name="Chen G."/>
        </authorList>
    </citation>
    <scope>NUCLEOTIDE SEQUENCE [LARGE SCALE GENOMIC DNA]</scope>
    <source>
        <strain evidence="2">cv. DH0086</strain>
    </source>
</reference>
<keyword evidence="2" id="KW-1185">Reference proteome</keyword>